<dbReference type="GO" id="GO:0005576">
    <property type="term" value="C:extracellular region"/>
    <property type="evidence" value="ECO:0007669"/>
    <property type="project" value="UniProtKB-SubCell"/>
</dbReference>
<dbReference type="PANTHER" id="PTHR24276">
    <property type="entry name" value="POLYSERASE-RELATED"/>
    <property type="match status" value="1"/>
</dbReference>
<evidence type="ECO:0000313" key="15">
    <source>
        <dbReference type="EMBL" id="CAH2090051.1"/>
    </source>
</evidence>
<evidence type="ECO:0000256" key="5">
    <source>
        <dbReference type="ARBA" id="ARBA00022801"/>
    </source>
</evidence>
<dbReference type="InterPro" id="IPR050430">
    <property type="entry name" value="Peptidase_S1"/>
</dbReference>
<dbReference type="AlphaFoldDB" id="A0AAU9TW64"/>
<accession>A0AAU9TW64</accession>
<dbReference type="CDD" id="cd00190">
    <property type="entry name" value="Tryp_SPc"/>
    <property type="match status" value="1"/>
</dbReference>
<keyword evidence="4 11" id="KW-0645">Protease</keyword>
<evidence type="ECO:0000256" key="2">
    <source>
        <dbReference type="ARBA" id="ARBA00007664"/>
    </source>
</evidence>
<evidence type="ECO:0000313" key="16">
    <source>
        <dbReference type="Proteomes" id="UP001153954"/>
    </source>
</evidence>
<dbReference type="FunFam" id="2.40.10.10:FF:000068">
    <property type="entry name" value="transmembrane protease serine 2"/>
    <property type="match status" value="1"/>
</dbReference>
<sequence length="280" mass="30142">MCFKAGFFLIALLVGSYAFVVREDDMSMFFDHTDTSTRIIGGEPAGLVPYMVALTFGDLVITLFCGGSLVSKRLVLTAAHCVANARYEGELISSLRGRVGSNRYASGGTTYSISDGIIHPNYNQGNFKNDIGVFKTSSDVELTDTVSLASLTYRFIDAGVRTKVTGWGYTATGTASEILLQMNGVVVGGNECITRITERARELKIRVPGVDPEIEVCSYSSDRIGTCSGDSGSPLVDADTNEQFGCVAWGIPCARNAPDVFARVSAYQDWIEGIIQNNTD</sequence>
<feature type="transmembrane region" description="Helical" evidence="12">
    <location>
        <begin position="47"/>
        <end position="70"/>
    </location>
</feature>
<evidence type="ECO:0000256" key="10">
    <source>
        <dbReference type="ARBA" id="ARBA00084094"/>
    </source>
</evidence>
<dbReference type="Pfam" id="PF00089">
    <property type="entry name" value="Trypsin"/>
    <property type="match status" value="1"/>
</dbReference>
<dbReference type="InterPro" id="IPR009003">
    <property type="entry name" value="Peptidase_S1_PA"/>
</dbReference>
<keyword evidence="12" id="KW-1133">Transmembrane helix</keyword>
<dbReference type="InterPro" id="IPR033116">
    <property type="entry name" value="TRYPSIN_SER"/>
</dbReference>
<gene>
    <name evidence="15" type="ORF">EEDITHA_LOCUS6052</name>
</gene>
<dbReference type="GO" id="GO:0090729">
    <property type="term" value="F:toxin activity"/>
    <property type="evidence" value="ECO:0007669"/>
    <property type="project" value="UniProtKB-KW"/>
</dbReference>
<reference evidence="15" key="1">
    <citation type="submission" date="2022-03" db="EMBL/GenBank/DDBJ databases">
        <authorList>
            <person name="Tunstrom K."/>
        </authorList>
    </citation>
    <scope>NUCLEOTIDE SEQUENCE</scope>
</reference>
<evidence type="ECO:0000256" key="12">
    <source>
        <dbReference type="SAM" id="Phobius"/>
    </source>
</evidence>
<comment type="similarity">
    <text evidence="2">Belongs to the peptidase S1 family.</text>
</comment>
<keyword evidence="13" id="KW-0732">Signal</keyword>
<dbReference type="InterPro" id="IPR001254">
    <property type="entry name" value="Trypsin_dom"/>
</dbReference>
<feature type="domain" description="Peptidase S1" evidence="14">
    <location>
        <begin position="39"/>
        <end position="276"/>
    </location>
</feature>
<keyword evidence="8" id="KW-1199">Hemostasis impairing toxin</keyword>
<dbReference type="InterPro" id="IPR018114">
    <property type="entry name" value="TRYPSIN_HIS"/>
</dbReference>
<keyword evidence="7" id="KW-1015">Disulfide bond</keyword>
<evidence type="ECO:0000256" key="7">
    <source>
        <dbReference type="ARBA" id="ARBA00023157"/>
    </source>
</evidence>
<feature type="signal peptide" evidence="13">
    <location>
        <begin position="1"/>
        <end position="18"/>
    </location>
</feature>
<dbReference type="InterPro" id="IPR001314">
    <property type="entry name" value="Peptidase_S1A"/>
</dbReference>
<proteinExistence type="inferred from homology"/>
<comment type="function">
    <text evidence="9">Fibrinolytic activity; shows preferential cleavage of Arg-Gly bonds in all three fibrinogen chains. Contact with the caterpillars causes severe bleeding, due the anticoagulant effect of the protein.</text>
</comment>
<evidence type="ECO:0000256" key="8">
    <source>
        <dbReference type="ARBA" id="ARBA00023240"/>
    </source>
</evidence>
<keyword evidence="12" id="KW-0812">Transmembrane</keyword>
<dbReference type="PROSITE" id="PS00135">
    <property type="entry name" value="TRYPSIN_SER"/>
    <property type="match status" value="1"/>
</dbReference>
<organism evidence="15 16">
    <name type="scientific">Euphydryas editha</name>
    <name type="common">Edith's checkerspot</name>
    <dbReference type="NCBI Taxonomy" id="104508"/>
    <lineage>
        <taxon>Eukaryota</taxon>
        <taxon>Metazoa</taxon>
        <taxon>Ecdysozoa</taxon>
        <taxon>Arthropoda</taxon>
        <taxon>Hexapoda</taxon>
        <taxon>Insecta</taxon>
        <taxon>Pterygota</taxon>
        <taxon>Neoptera</taxon>
        <taxon>Endopterygota</taxon>
        <taxon>Lepidoptera</taxon>
        <taxon>Glossata</taxon>
        <taxon>Ditrysia</taxon>
        <taxon>Papilionoidea</taxon>
        <taxon>Nymphalidae</taxon>
        <taxon>Nymphalinae</taxon>
        <taxon>Euphydryas</taxon>
    </lineage>
</organism>
<evidence type="ECO:0000256" key="13">
    <source>
        <dbReference type="SAM" id="SignalP"/>
    </source>
</evidence>
<dbReference type="GO" id="GO:0006508">
    <property type="term" value="P:proteolysis"/>
    <property type="evidence" value="ECO:0007669"/>
    <property type="project" value="UniProtKB-KW"/>
</dbReference>
<dbReference type="PANTHER" id="PTHR24276:SF96">
    <property type="entry name" value="PEPTIDASE S1 DOMAIN-CONTAINING PROTEIN"/>
    <property type="match status" value="1"/>
</dbReference>
<evidence type="ECO:0000259" key="14">
    <source>
        <dbReference type="PROSITE" id="PS50240"/>
    </source>
</evidence>
<evidence type="ECO:0000256" key="1">
    <source>
        <dbReference type="ARBA" id="ARBA00004239"/>
    </source>
</evidence>
<keyword evidence="6 11" id="KW-0720">Serine protease</keyword>
<evidence type="ECO:0000256" key="6">
    <source>
        <dbReference type="ARBA" id="ARBA00022825"/>
    </source>
</evidence>
<keyword evidence="3" id="KW-0800">Toxin</keyword>
<keyword evidence="12" id="KW-0472">Membrane</keyword>
<dbReference type="SMART" id="SM00020">
    <property type="entry name" value="Tryp_SPc"/>
    <property type="match status" value="1"/>
</dbReference>
<comment type="subcellular location">
    <subcellularLocation>
        <location evidence="1">Secreted</location>
        <location evidence="1">Extracellular space</location>
    </subcellularLocation>
</comment>
<evidence type="ECO:0000256" key="9">
    <source>
        <dbReference type="ARBA" id="ARBA00055534"/>
    </source>
</evidence>
<comment type="caution">
    <text evidence="15">The sequence shown here is derived from an EMBL/GenBank/DDBJ whole genome shotgun (WGS) entry which is preliminary data.</text>
</comment>
<protein>
    <recommendedName>
        <fullName evidence="14">Peptidase S1 domain-containing protein</fullName>
    </recommendedName>
</protein>
<keyword evidence="16" id="KW-1185">Reference proteome</keyword>
<dbReference type="PROSITE" id="PS00134">
    <property type="entry name" value="TRYPSIN_HIS"/>
    <property type="match status" value="1"/>
</dbReference>
<dbReference type="InterPro" id="IPR043504">
    <property type="entry name" value="Peptidase_S1_PA_chymotrypsin"/>
</dbReference>
<evidence type="ECO:0000256" key="11">
    <source>
        <dbReference type="RuleBase" id="RU363034"/>
    </source>
</evidence>
<evidence type="ECO:0000256" key="3">
    <source>
        <dbReference type="ARBA" id="ARBA00022656"/>
    </source>
</evidence>
<dbReference type="PRINTS" id="PR00722">
    <property type="entry name" value="CHYMOTRYPSIN"/>
</dbReference>
<name>A0AAU9TW64_EUPED</name>
<keyword evidence="10" id="KW-1205">Fibrinolytic toxin</keyword>
<evidence type="ECO:0000256" key="4">
    <source>
        <dbReference type="ARBA" id="ARBA00022670"/>
    </source>
</evidence>
<dbReference type="SUPFAM" id="SSF50494">
    <property type="entry name" value="Trypsin-like serine proteases"/>
    <property type="match status" value="1"/>
</dbReference>
<keyword evidence="5 11" id="KW-0378">Hydrolase</keyword>
<dbReference type="GO" id="GO:0004252">
    <property type="term" value="F:serine-type endopeptidase activity"/>
    <property type="evidence" value="ECO:0007669"/>
    <property type="project" value="InterPro"/>
</dbReference>
<dbReference type="Proteomes" id="UP001153954">
    <property type="component" value="Unassembled WGS sequence"/>
</dbReference>
<feature type="chain" id="PRO_5043661788" description="Peptidase S1 domain-containing protein" evidence="13">
    <location>
        <begin position="19"/>
        <end position="280"/>
    </location>
</feature>
<dbReference type="EMBL" id="CAKOGL010000009">
    <property type="protein sequence ID" value="CAH2090051.1"/>
    <property type="molecule type" value="Genomic_DNA"/>
</dbReference>
<dbReference type="Gene3D" id="2.40.10.10">
    <property type="entry name" value="Trypsin-like serine proteases"/>
    <property type="match status" value="1"/>
</dbReference>
<dbReference type="PROSITE" id="PS50240">
    <property type="entry name" value="TRYPSIN_DOM"/>
    <property type="match status" value="1"/>
</dbReference>